<reference evidence="12" key="1">
    <citation type="submission" date="2025-08" db="UniProtKB">
        <authorList>
            <consortium name="RefSeq"/>
        </authorList>
    </citation>
    <scope>IDENTIFICATION</scope>
</reference>
<dbReference type="KEGG" id="bany:112050582"/>
<dbReference type="Proteomes" id="UP001652582">
    <property type="component" value="Chromosome 11"/>
</dbReference>
<accession>A0A6J1NA87</accession>
<protein>
    <recommendedName>
        <fullName evidence="5">hydroxyacylglutathione hydrolase</fullName>
        <ecNumber evidence="5">3.1.2.6</ecNumber>
    </recommendedName>
    <alternativeName>
        <fullName evidence="9">Glyoxalase II</fullName>
    </alternativeName>
</protein>
<dbReference type="InterPro" id="IPR001279">
    <property type="entry name" value="Metallo-B-lactamas"/>
</dbReference>
<dbReference type="InterPro" id="IPR017782">
    <property type="entry name" value="Hydroxyacylglutathione_Hdrlase"/>
</dbReference>
<comment type="pathway">
    <text evidence="3">Secondary metabolite metabolism; methylglyoxal degradation; (R)-lactate from methylglyoxal: step 2/2.</text>
</comment>
<name>A0A6J1NA87_BICAN</name>
<keyword evidence="11" id="KW-1185">Reference proteome</keyword>
<evidence type="ECO:0000256" key="1">
    <source>
        <dbReference type="ARBA" id="ARBA00001623"/>
    </source>
</evidence>
<keyword evidence="6" id="KW-0479">Metal-binding</keyword>
<dbReference type="AlphaFoldDB" id="A0A6J1NA87"/>
<dbReference type="EC" id="3.1.2.6" evidence="5"/>
<evidence type="ECO:0000256" key="6">
    <source>
        <dbReference type="ARBA" id="ARBA00022723"/>
    </source>
</evidence>
<evidence type="ECO:0000313" key="12">
    <source>
        <dbReference type="RefSeq" id="XP_023944645.2"/>
    </source>
</evidence>
<feature type="domain" description="Metallo-beta-lactamase" evidence="10">
    <location>
        <begin position="57"/>
        <end position="219"/>
    </location>
</feature>
<dbReference type="GO" id="GO:0019243">
    <property type="term" value="P:methylglyoxal catabolic process to D-lactate via S-lactoyl-glutathione"/>
    <property type="evidence" value="ECO:0007669"/>
    <property type="project" value="InterPro"/>
</dbReference>
<evidence type="ECO:0000256" key="9">
    <source>
        <dbReference type="ARBA" id="ARBA00031044"/>
    </source>
</evidence>
<evidence type="ECO:0000256" key="4">
    <source>
        <dbReference type="ARBA" id="ARBA00006759"/>
    </source>
</evidence>
<evidence type="ECO:0000256" key="5">
    <source>
        <dbReference type="ARBA" id="ARBA00011917"/>
    </source>
</evidence>
<comment type="catalytic activity">
    <reaction evidence="1">
        <text>an S-(2-hydroxyacyl)glutathione + H2O = a 2-hydroxy carboxylate + glutathione + H(+)</text>
        <dbReference type="Rhea" id="RHEA:21864"/>
        <dbReference type="ChEBI" id="CHEBI:15377"/>
        <dbReference type="ChEBI" id="CHEBI:15378"/>
        <dbReference type="ChEBI" id="CHEBI:57925"/>
        <dbReference type="ChEBI" id="CHEBI:58896"/>
        <dbReference type="ChEBI" id="CHEBI:71261"/>
        <dbReference type="EC" id="3.1.2.6"/>
    </reaction>
</comment>
<dbReference type="CDD" id="cd07723">
    <property type="entry name" value="hydroxyacylglutathione_hydrolase_MBL-fold"/>
    <property type="match status" value="1"/>
</dbReference>
<dbReference type="InterPro" id="IPR036866">
    <property type="entry name" value="RibonucZ/Hydroxyglut_hydro"/>
</dbReference>
<dbReference type="Pfam" id="PF16123">
    <property type="entry name" value="HAGH_C"/>
    <property type="match status" value="1"/>
</dbReference>
<evidence type="ECO:0000256" key="8">
    <source>
        <dbReference type="ARBA" id="ARBA00022833"/>
    </source>
</evidence>
<organism evidence="11 12">
    <name type="scientific">Bicyclus anynana</name>
    <name type="common">Squinting bush brown butterfly</name>
    <dbReference type="NCBI Taxonomy" id="110368"/>
    <lineage>
        <taxon>Eukaryota</taxon>
        <taxon>Metazoa</taxon>
        <taxon>Ecdysozoa</taxon>
        <taxon>Arthropoda</taxon>
        <taxon>Hexapoda</taxon>
        <taxon>Insecta</taxon>
        <taxon>Pterygota</taxon>
        <taxon>Neoptera</taxon>
        <taxon>Endopterygota</taxon>
        <taxon>Lepidoptera</taxon>
        <taxon>Glossata</taxon>
        <taxon>Ditrysia</taxon>
        <taxon>Papilionoidea</taxon>
        <taxon>Nymphalidae</taxon>
        <taxon>Satyrinae</taxon>
        <taxon>Satyrini</taxon>
        <taxon>Mycalesina</taxon>
        <taxon>Bicyclus</taxon>
    </lineage>
</organism>
<evidence type="ECO:0000259" key="10">
    <source>
        <dbReference type="SMART" id="SM00849"/>
    </source>
</evidence>
<dbReference type="GeneID" id="112050582"/>
<dbReference type="PANTHER" id="PTHR11935">
    <property type="entry name" value="BETA LACTAMASE DOMAIN"/>
    <property type="match status" value="1"/>
</dbReference>
<keyword evidence="7 12" id="KW-0378">Hydrolase</keyword>
<evidence type="ECO:0000313" key="11">
    <source>
        <dbReference type="Proteomes" id="UP001652582"/>
    </source>
</evidence>
<dbReference type="SMART" id="SM00849">
    <property type="entry name" value="Lactamase_B"/>
    <property type="match status" value="1"/>
</dbReference>
<dbReference type="Gene3D" id="3.60.15.10">
    <property type="entry name" value="Ribonuclease Z/Hydroxyacylglutathione hydrolase-like"/>
    <property type="match status" value="1"/>
</dbReference>
<evidence type="ECO:0000256" key="7">
    <source>
        <dbReference type="ARBA" id="ARBA00022801"/>
    </source>
</evidence>
<dbReference type="NCBIfam" id="TIGR03413">
    <property type="entry name" value="GSH_gloB"/>
    <property type="match status" value="1"/>
</dbReference>
<sequence length="303" mass="34011">MQAAIAKFVNSLPLSCSQCITKFYFRSLAARQRGLHSLQQHIEYKAMDVKILPALQDNYMYLIVDKATKEAAIVDPVEPRTVLQAVEAHGVKLTKVLTTHHHWDHAGGNEDLLKLHPGLEVYGGDDRIGALTTKVEHNTRFNIGQLNVQCLFTPCHTTGHICYFVTTPCEENESAVFTGDTLFLGGCGRFFEGTAEQMHKALIDILSNLPDETKVFCGHEYSLQNLKFAAHVEPDNDDVKKKIQWSKGQRAEKKPTVPSTILEEKLYNPFMRVSEPSVMKHVNKSDAIATMKAIRQEKDSFKG</sequence>
<dbReference type="GO" id="GO:0004416">
    <property type="term" value="F:hydroxyacylglutathione hydrolase activity"/>
    <property type="evidence" value="ECO:0007669"/>
    <property type="project" value="UniProtKB-EC"/>
</dbReference>
<comment type="cofactor">
    <cofactor evidence="2">
        <name>Zn(2+)</name>
        <dbReference type="ChEBI" id="CHEBI:29105"/>
    </cofactor>
</comment>
<evidence type="ECO:0000256" key="2">
    <source>
        <dbReference type="ARBA" id="ARBA00001947"/>
    </source>
</evidence>
<comment type="similarity">
    <text evidence="4">Belongs to the metallo-beta-lactamase superfamily. Glyoxalase II family.</text>
</comment>
<evidence type="ECO:0000256" key="3">
    <source>
        <dbReference type="ARBA" id="ARBA00004963"/>
    </source>
</evidence>
<dbReference type="Pfam" id="PF00753">
    <property type="entry name" value="Lactamase_B"/>
    <property type="match status" value="1"/>
</dbReference>
<dbReference type="PIRSF" id="PIRSF005457">
    <property type="entry name" value="Glx"/>
    <property type="match status" value="1"/>
</dbReference>
<gene>
    <name evidence="12" type="primary">LOC112050582</name>
</gene>
<dbReference type="GO" id="GO:0031123">
    <property type="term" value="P:RNA 3'-end processing"/>
    <property type="evidence" value="ECO:0007669"/>
    <property type="project" value="UniProtKB-ARBA"/>
</dbReference>
<dbReference type="RefSeq" id="XP_023944645.2">
    <property type="nucleotide sequence ID" value="XM_024088877.2"/>
</dbReference>
<dbReference type="GO" id="GO:0046872">
    <property type="term" value="F:metal ion binding"/>
    <property type="evidence" value="ECO:0007669"/>
    <property type="project" value="UniProtKB-KW"/>
</dbReference>
<proteinExistence type="inferred from homology"/>
<dbReference type="InterPro" id="IPR032282">
    <property type="entry name" value="HAGH_C"/>
</dbReference>
<dbReference type="InterPro" id="IPR035680">
    <property type="entry name" value="Clx_II_MBL"/>
</dbReference>
<dbReference type="HAMAP" id="MF_01374">
    <property type="entry name" value="Glyoxalase_2"/>
    <property type="match status" value="1"/>
</dbReference>
<dbReference type="PANTHER" id="PTHR11935:SF94">
    <property type="entry name" value="TENZING NORGAY, ISOFORM C"/>
    <property type="match status" value="1"/>
</dbReference>
<dbReference type="OrthoDB" id="515692at2759"/>
<keyword evidence="8" id="KW-0862">Zinc</keyword>
<dbReference type="SUPFAM" id="SSF56281">
    <property type="entry name" value="Metallo-hydrolase/oxidoreductase"/>
    <property type="match status" value="1"/>
</dbReference>